<dbReference type="KEGG" id="vg:26516874"/>
<dbReference type="Proteomes" id="UP000204451">
    <property type="component" value="Segment"/>
</dbReference>
<dbReference type="EMBL" id="KR063279">
    <property type="protein sequence ID" value="AKL88180.1"/>
    <property type="molecule type" value="Genomic_DNA"/>
</dbReference>
<dbReference type="Pfam" id="PF06074">
    <property type="entry name" value="Portal_Mu"/>
    <property type="match status" value="1"/>
</dbReference>
<feature type="region of interest" description="Disordered" evidence="1">
    <location>
        <begin position="462"/>
        <end position="532"/>
    </location>
</feature>
<dbReference type="OrthoDB" id="2733at10239"/>
<evidence type="ECO:0000313" key="3">
    <source>
        <dbReference type="Proteomes" id="UP000204451"/>
    </source>
</evidence>
<evidence type="ECO:0008006" key="4">
    <source>
        <dbReference type="Google" id="ProtNLM"/>
    </source>
</evidence>
<feature type="compositionally biased region" description="Acidic residues" evidence="1">
    <location>
        <begin position="470"/>
        <end position="481"/>
    </location>
</feature>
<evidence type="ECO:0000313" key="2">
    <source>
        <dbReference type="EMBL" id="AKL88180.1"/>
    </source>
</evidence>
<dbReference type="GeneID" id="26516874"/>
<organism evidence="2 3">
    <name type="scientific">Gordonia phage GMA3</name>
    <dbReference type="NCBI Taxonomy" id="1647284"/>
    <lineage>
        <taxon>Viruses</taxon>
        <taxon>Duplodnaviria</taxon>
        <taxon>Heunggongvirae</taxon>
        <taxon>Uroviricota</taxon>
        <taxon>Caudoviricetes</taxon>
        <taxon>Gamtrevirus</taxon>
        <taxon>Gamtrevirus GMA3</taxon>
    </lineage>
</organism>
<keyword evidence="3" id="KW-1185">Reference proteome</keyword>
<dbReference type="InterPro" id="IPR009279">
    <property type="entry name" value="Portal_Mu"/>
</dbReference>
<gene>
    <name evidence="2" type="ORF">GMA3_3</name>
</gene>
<sequence length="633" mass="71836">MTGLVDVHGKPLTSEFARPRKQMSDNPYVSKEGEEIAPGWNAEQKRYGYTIPFGNQLTFDTSKLTMSDYRMMRDHYQINSSLSILSFMIHQMDWRISGGNKKIEDHVDENLRRLWPSLVRAMSQAFWSGYAPCATQWENQGDKVILTKIKDLPPEECEVRWKSVKETKTDDRSTQRAMPIDHPQEGTLRQIRDKVERRSGGAKVFDGINQFGYGSIPVGNSFWYPCLMEYGNFYGKKLLNTAFQPWFFSLLIHMYSNRYFERFGEPVPVARAPYDEEIDVNGTPVKGHKMMQTLARQFRNGAAVVLPNNRVMNGTQDTDMFEYSLEFLESQMRGADFDRYLQRLDEEISLSLFTPILLNRTGSGGSFNLGVTHMQLFQWQVNAIVSDMVGYINKFIIRPMVRMNFGEKAEIPQMVFRSQGRTDPETLRAVVLELVRGGKAKPDINELGDALGLKLEEIEEIIEPPADPNIDPEADPEADTEADPKNKGKVVVDPAKNKTGPKNGNGTRDNRSGRPERSARPKGSEKRGKLAAGIADRVTDQYKAGNDVPDVGYWNKFRSLLMEEFNLEWEDDSIGIYYNNMCSLIGSLYSNCLGISEESDVFNSVIQDAVVDCLERADEYYGGQTVNGEGTED</sequence>
<proteinExistence type="predicted"/>
<accession>A0A0K0NKG2</accession>
<protein>
    <recommendedName>
        <fullName evidence="4">Portal protein</fullName>
    </recommendedName>
</protein>
<reference evidence="2 3" key="1">
    <citation type="journal article" date="2015" name="PLoS ONE">
        <title>Lysis to Kill: Evaluation of the Lytic Abilities, and Genomics of Nine Bacteriophages Infective for Gordonia spp. and Their Potential Use in Activated Sludge Foam Biocontrol.</title>
        <authorList>
            <person name="Dyson Z.A."/>
            <person name="Tucci J."/>
            <person name="Seviour R.J."/>
            <person name="Petrovski S."/>
        </authorList>
    </citation>
    <scope>NUCLEOTIDE SEQUENCE [LARGE SCALE GENOMIC DNA]</scope>
</reference>
<dbReference type="RefSeq" id="YP_009188571.1">
    <property type="nucleotide sequence ID" value="NC_028668.1"/>
</dbReference>
<feature type="compositionally biased region" description="Basic and acidic residues" evidence="1">
    <location>
        <begin position="508"/>
        <end position="528"/>
    </location>
</feature>
<name>A0A0K0NKG2_9CAUD</name>
<evidence type="ECO:0000256" key="1">
    <source>
        <dbReference type="SAM" id="MobiDB-lite"/>
    </source>
</evidence>